<accession>A0ABQ1VD07</accession>
<proteinExistence type="predicted"/>
<evidence type="ECO:0008006" key="4">
    <source>
        <dbReference type="Google" id="ProtNLM"/>
    </source>
</evidence>
<feature type="transmembrane region" description="Helical" evidence="1">
    <location>
        <begin position="153"/>
        <end position="180"/>
    </location>
</feature>
<dbReference type="Proteomes" id="UP000647339">
    <property type="component" value="Unassembled WGS sequence"/>
</dbReference>
<feature type="transmembrane region" description="Helical" evidence="1">
    <location>
        <begin position="9"/>
        <end position="31"/>
    </location>
</feature>
<organism evidence="2 3">
    <name type="scientific">Echinicola rosea</name>
    <dbReference type="NCBI Taxonomy" id="1807691"/>
    <lineage>
        <taxon>Bacteria</taxon>
        <taxon>Pseudomonadati</taxon>
        <taxon>Bacteroidota</taxon>
        <taxon>Cytophagia</taxon>
        <taxon>Cytophagales</taxon>
        <taxon>Cyclobacteriaceae</taxon>
        <taxon>Echinicola</taxon>
    </lineage>
</organism>
<keyword evidence="3" id="KW-1185">Reference proteome</keyword>
<feature type="transmembrane region" description="Helical" evidence="1">
    <location>
        <begin position="294"/>
        <end position="321"/>
    </location>
</feature>
<feature type="transmembrane region" description="Helical" evidence="1">
    <location>
        <begin position="69"/>
        <end position="89"/>
    </location>
</feature>
<comment type="caution">
    <text evidence="2">The sequence shown here is derived from an EMBL/GenBank/DDBJ whole genome shotgun (WGS) entry which is preliminary data.</text>
</comment>
<evidence type="ECO:0000256" key="1">
    <source>
        <dbReference type="SAM" id="Phobius"/>
    </source>
</evidence>
<feature type="transmembrane region" description="Helical" evidence="1">
    <location>
        <begin position="124"/>
        <end position="141"/>
    </location>
</feature>
<feature type="transmembrane region" description="Helical" evidence="1">
    <location>
        <begin position="37"/>
        <end position="57"/>
    </location>
</feature>
<dbReference type="EMBL" id="BMIU01000039">
    <property type="protein sequence ID" value="GGF51490.1"/>
    <property type="molecule type" value="Genomic_DNA"/>
</dbReference>
<name>A0ABQ1VD07_9BACT</name>
<evidence type="ECO:0000313" key="2">
    <source>
        <dbReference type="EMBL" id="GGF51490.1"/>
    </source>
</evidence>
<keyword evidence="1" id="KW-0812">Transmembrane</keyword>
<keyword evidence="1" id="KW-1133">Transmembrane helix</keyword>
<feature type="transmembrane region" description="Helical" evidence="1">
    <location>
        <begin position="327"/>
        <end position="343"/>
    </location>
</feature>
<sequence>MVEILKDNFIIYCLLVIVFVTFEFFIVTKLFNSNSLVFIQQNFWFITEAIIGTYLLYQYLSIKYTNDEILYGLLVVIFIQSIFVIISFISKDFRDFTNLVLKINDERYLSNYRMKGFSNSGGAGLSYLQTIGAFSGCILFLKETRKVKKIKVILFVSIIVLSQIFIARTGLIFSAILFVVTMVQEAINKSSVILLIKRVAIIIITLIIGFIGLFFVIPKEKITYFEEKVISRAFELIEVYQATGELETSSTNNLQTMFFLPNDPIKLMIGAGDWDGAPGTRNYFGRKVDSDVGYVRAIFAVGIIFTILFYSIYIVYIINLFNNSKKYSLVLLGLLFVFFLGEFKEPFLIRTSGTVKSLFLIYFTLKEGKN</sequence>
<keyword evidence="1" id="KW-0472">Membrane</keyword>
<gene>
    <name evidence="2" type="ORF">GCM10011339_45010</name>
</gene>
<reference evidence="3" key="1">
    <citation type="journal article" date="2019" name="Int. J. Syst. Evol. Microbiol.">
        <title>The Global Catalogue of Microorganisms (GCM) 10K type strain sequencing project: providing services to taxonomists for standard genome sequencing and annotation.</title>
        <authorList>
            <consortium name="The Broad Institute Genomics Platform"/>
            <consortium name="The Broad Institute Genome Sequencing Center for Infectious Disease"/>
            <person name="Wu L."/>
            <person name="Ma J."/>
        </authorList>
    </citation>
    <scope>NUCLEOTIDE SEQUENCE [LARGE SCALE GENOMIC DNA]</scope>
    <source>
        <strain evidence="3">CGMCC 1.15407</strain>
    </source>
</reference>
<feature type="transmembrane region" description="Helical" evidence="1">
    <location>
        <begin position="192"/>
        <end position="217"/>
    </location>
</feature>
<evidence type="ECO:0000313" key="3">
    <source>
        <dbReference type="Proteomes" id="UP000647339"/>
    </source>
</evidence>
<protein>
    <recommendedName>
        <fullName evidence="4">O-antigen ligase domain-containing protein</fullName>
    </recommendedName>
</protein>